<dbReference type="InterPro" id="IPR004360">
    <property type="entry name" value="Glyas_Fos-R_dOase_dom"/>
</dbReference>
<dbReference type="PANTHER" id="PTHR43048:SF3">
    <property type="entry name" value="METHYLMALONYL-COA EPIMERASE, MITOCHONDRIAL"/>
    <property type="match status" value="1"/>
</dbReference>
<dbReference type="InterPro" id="IPR037523">
    <property type="entry name" value="VOC_core"/>
</dbReference>
<comment type="caution">
    <text evidence="3">The sequence shown here is derived from an EMBL/GenBank/DDBJ whole genome shotgun (WGS) entry which is preliminary data.</text>
</comment>
<dbReference type="InterPro" id="IPR029068">
    <property type="entry name" value="Glyas_Bleomycin-R_OHBP_Dase"/>
</dbReference>
<dbReference type="Proteomes" id="UP000823616">
    <property type="component" value="Unassembled WGS sequence"/>
</dbReference>
<evidence type="ECO:0000259" key="2">
    <source>
        <dbReference type="PROSITE" id="PS51819"/>
    </source>
</evidence>
<sequence length="120" mass="13289">MKMKSVVIRTSDIQKSVAFYENVLGFSFDGMISAAPEKQIAFLTDKASGTKLELLHNDRAEHPPAAGVSFTFEVDQIADAREYLVSKNVRILAEPKTIKDGKKIMTAVDPNGIELDFIEE</sequence>
<dbReference type="SUPFAM" id="SSF54593">
    <property type="entry name" value="Glyoxalase/Bleomycin resistance protein/Dihydroxybiphenyl dioxygenase"/>
    <property type="match status" value="1"/>
</dbReference>
<proteinExistence type="predicted"/>
<name>A0A9D9HGE0_9SPIR</name>
<dbReference type="GO" id="GO:0046491">
    <property type="term" value="P:L-methylmalonyl-CoA metabolic process"/>
    <property type="evidence" value="ECO:0007669"/>
    <property type="project" value="TreeGrafter"/>
</dbReference>
<reference evidence="3" key="1">
    <citation type="submission" date="2020-10" db="EMBL/GenBank/DDBJ databases">
        <authorList>
            <person name="Gilroy R."/>
        </authorList>
    </citation>
    <scope>NUCLEOTIDE SEQUENCE</scope>
    <source>
        <strain evidence="3">B3-4054</strain>
    </source>
</reference>
<evidence type="ECO:0000313" key="3">
    <source>
        <dbReference type="EMBL" id="MBO8450316.1"/>
    </source>
</evidence>
<dbReference type="CDD" id="cd06587">
    <property type="entry name" value="VOC"/>
    <property type="match status" value="1"/>
</dbReference>
<dbReference type="PROSITE" id="PS51819">
    <property type="entry name" value="VOC"/>
    <property type="match status" value="1"/>
</dbReference>
<organism evidence="3 4">
    <name type="scientific">Candidatus Avitreponema avistercoris</name>
    <dbReference type="NCBI Taxonomy" id="2840705"/>
    <lineage>
        <taxon>Bacteria</taxon>
        <taxon>Pseudomonadati</taxon>
        <taxon>Spirochaetota</taxon>
        <taxon>Spirochaetia</taxon>
        <taxon>Spirochaetales</taxon>
        <taxon>Candidatus Avitreponema</taxon>
    </lineage>
</organism>
<gene>
    <name evidence="3" type="ORF">IAA96_04340</name>
</gene>
<dbReference type="PANTHER" id="PTHR43048">
    <property type="entry name" value="METHYLMALONYL-COA EPIMERASE"/>
    <property type="match status" value="1"/>
</dbReference>
<dbReference type="GO" id="GO:0004493">
    <property type="term" value="F:methylmalonyl-CoA epimerase activity"/>
    <property type="evidence" value="ECO:0007669"/>
    <property type="project" value="TreeGrafter"/>
</dbReference>
<keyword evidence="1" id="KW-0479">Metal-binding</keyword>
<reference evidence="3" key="2">
    <citation type="journal article" date="2021" name="PeerJ">
        <title>Extensive microbial diversity within the chicken gut microbiome revealed by metagenomics and culture.</title>
        <authorList>
            <person name="Gilroy R."/>
            <person name="Ravi A."/>
            <person name="Getino M."/>
            <person name="Pursley I."/>
            <person name="Horton D.L."/>
            <person name="Alikhan N.F."/>
            <person name="Baker D."/>
            <person name="Gharbi K."/>
            <person name="Hall N."/>
            <person name="Watson M."/>
            <person name="Adriaenssens E.M."/>
            <person name="Foster-Nyarko E."/>
            <person name="Jarju S."/>
            <person name="Secka A."/>
            <person name="Antonio M."/>
            <person name="Oren A."/>
            <person name="Chaudhuri R.R."/>
            <person name="La Ragione R."/>
            <person name="Hildebrand F."/>
            <person name="Pallen M.J."/>
        </authorList>
    </citation>
    <scope>NUCLEOTIDE SEQUENCE</scope>
    <source>
        <strain evidence="3">B3-4054</strain>
    </source>
</reference>
<protein>
    <submittedName>
        <fullName evidence="3">VOC family protein</fullName>
    </submittedName>
</protein>
<dbReference type="GO" id="GO:0046872">
    <property type="term" value="F:metal ion binding"/>
    <property type="evidence" value="ECO:0007669"/>
    <property type="project" value="UniProtKB-KW"/>
</dbReference>
<dbReference type="AlphaFoldDB" id="A0A9D9HGE0"/>
<dbReference type="InterPro" id="IPR051785">
    <property type="entry name" value="MMCE/EMCE_epimerase"/>
</dbReference>
<dbReference type="Pfam" id="PF00903">
    <property type="entry name" value="Glyoxalase"/>
    <property type="match status" value="1"/>
</dbReference>
<evidence type="ECO:0000256" key="1">
    <source>
        <dbReference type="ARBA" id="ARBA00022723"/>
    </source>
</evidence>
<dbReference type="EMBL" id="JADIMS010000070">
    <property type="protein sequence ID" value="MBO8450316.1"/>
    <property type="molecule type" value="Genomic_DNA"/>
</dbReference>
<feature type="domain" description="VOC" evidence="2">
    <location>
        <begin position="2"/>
        <end position="120"/>
    </location>
</feature>
<dbReference type="Gene3D" id="3.10.180.10">
    <property type="entry name" value="2,3-Dihydroxybiphenyl 1,2-Dioxygenase, domain 1"/>
    <property type="match status" value="1"/>
</dbReference>
<accession>A0A9D9HGE0</accession>
<evidence type="ECO:0000313" key="4">
    <source>
        <dbReference type="Proteomes" id="UP000823616"/>
    </source>
</evidence>